<proteinExistence type="evidence at transcript level"/>
<keyword evidence="1" id="KW-0812">Transmembrane</keyword>
<sequence length="61" mass="6938">MLKCTNSRSRHFSRTLHLATMMLRGCQLKLALIFSIILLKDVFVTSLCATVLILRSLPFNT</sequence>
<keyword evidence="1" id="KW-1133">Transmembrane helix</keyword>
<dbReference type="AlphaFoldDB" id="A9PC00"/>
<evidence type="ECO:0000256" key="1">
    <source>
        <dbReference type="SAM" id="Phobius"/>
    </source>
</evidence>
<keyword evidence="1" id="KW-0472">Membrane</keyword>
<evidence type="ECO:0000313" key="2">
    <source>
        <dbReference type="EMBL" id="ABK93903.1"/>
    </source>
</evidence>
<name>A9PC00_POPTR</name>
<feature type="transmembrane region" description="Helical" evidence="1">
    <location>
        <begin position="30"/>
        <end position="54"/>
    </location>
</feature>
<dbReference type="EMBL" id="EF145774">
    <property type="protein sequence ID" value="ABK93903.1"/>
    <property type="molecule type" value="mRNA"/>
</dbReference>
<accession>A9PC00</accession>
<organism evidence="2">
    <name type="scientific">Populus trichocarpa</name>
    <name type="common">Western balsam poplar</name>
    <name type="synonym">Populus balsamifera subsp. trichocarpa</name>
    <dbReference type="NCBI Taxonomy" id="3694"/>
    <lineage>
        <taxon>Eukaryota</taxon>
        <taxon>Viridiplantae</taxon>
        <taxon>Streptophyta</taxon>
        <taxon>Embryophyta</taxon>
        <taxon>Tracheophyta</taxon>
        <taxon>Spermatophyta</taxon>
        <taxon>Magnoliopsida</taxon>
        <taxon>eudicotyledons</taxon>
        <taxon>Gunneridae</taxon>
        <taxon>Pentapetalae</taxon>
        <taxon>rosids</taxon>
        <taxon>fabids</taxon>
        <taxon>Malpighiales</taxon>
        <taxon>Salicaceae</taxon>
        <taxon>Saliceae</taxon>
        <taxon>Populus</taxon>
    </lineage>
</organism>
<protein>
    <submittedName>
        <fullName evidence="2">Uncharacterized protein</fullName>
    </submittedName>
</protein>
<reference evidence="2" key="1">
    <citation type="journal article" date="2008" name="BMC Genomics">
        <title>Analysis of 4,664 high-quality sequence-finished poplar full-length cDNA clones and their utility for the discovery of genes responding to insect feeding.</title>
        <authorList>
            <person name="Ralph S.G."/>
            <person name="Chun H.J."/>
            <person name="Cooper D."/>
            <person name="Kirkpatrick R."/>
            <person name="Kolosova N."/>
            <person name="Gunter L."/>
            <person name="Tuskan G.A."/>
            <person name="Douglas C.J."/>
            <person name="Holt R.A."/>
            <person name="Jones S.J."/>
            <person name="Marra M.A."/>
            <person name="Bohlmann J."/>
        </authorList>
    </citation>
    <scope>NUCLEOTIDE SEQUENCE</scope>
    <source>
        <tissue evidence="2">Phloem and cambium</tissue>
    </source>
</reference>